<keyword evidence="4" id="KW-0472">Membrane</keyword>
<evidence type="ECO:0000256" key="1">
    <source>
        <dbReference type="ARBA" id="ARBA00006739"/>
    </source>
</evidence>
<dbReference type="AlphaFoldDB" id="A0A344TGP0"/>
<sequence length="397" mass="44678">MQFFGYFLLMPIVIYLVFNVLYLLLSAVAGRLGKADDVSISTKPTLIRKIAVLIPAYKEDKVIIDSVEANLQLDYPKSNFDLFVIADSFLPETLQKLATYPIKVITVEFEQSTVQKSIAYALHQLPRNTYDIVMVSDADNHMRPDFLQRINLAFDQGWKVVQGHRVAKNTNTSVAVFDAMNEEVNNHLFRAGQRALGMSASLIGSGMAFVPDAMMHGMSRLQTIGGYDKELEMNLLLDGFHIAYLKDAYIYDEKVQNLAVFERQRSRWIAAQIHFIKFYFTTGFAQLFKGNFHAFNAYLKGLIMPRTLLLAVLGLGVLIGLVFLNIPILVTMGSLLGVLAFTLAISIPGYLWKKISAKDFLLLFQLIFRMVRSLLNIKAASKSFLPTPHGETETKTP</sequence>
<dbReference type="PANTHER" id="PTHR43630:SF1">
    <property type="entry name" value="POLY-BETA-1,6-N-ACETYL-D-GLUCOSAMINE SYNTHASE"/>
    <property type="match status" value="1"/>
</dbReference>
<keyword evidence="2" id="KW-0328">Glycosyltransferase</keyword>
<keyword evidence="6" id="KW-1185">Reference proteome</keyword>
<keyword evidence="3 5" id="KW-0808">Transferase</keyword>
<name>A0A344TGP0_9BACT</name>
<dbReference type="GO" id="GO:0016757">
    <property type="term" value="F:glycosyltransferase activity"/>
    <property type="evidence" value="ECO:0007669"/>
    <property type="project" value="UniProtKB-KW"/>
</dbReference>
<organism evidence="5 6">
    <name type="scientific">Runella rosea</name>
    <dbReference type="NCBI Taxonomy" id="2259595"/>
    <lineage>
        <taxon>Bacteria</taxon>
        <taxon>Pseudomonadati</taxon>
        <taxon>Bacteroidota</taxon>
        <taxon>Cytophagia</taxon>
        <taxon>Cytophagales</taxon>
        <taxon>Spirosomataceae</taxon>
        <taxon>Runella</taxon>
    </lineage>
</organism>
<evidence type="ECO:0000256" key="4">
    <source>
        <dbReference type="SAM" id="Phobius"/>
    </source>
</evidence>
<reference evidence="5 6" key="1">
    <citation type="submission" date="2018-07" db="EMBL/GenBank/DDBJ databases">
        <title>Genome sequencing of Runella.</title>
        <authorList>
            <person name="Baek M.-G."/>
            <person name="Yi H."/>
        </authorList>
    </citation>
    <scope>NUCLEOTIDE SEQUENCE [LARGE SCALE GENOMIC DNA]</scope>
    <source>
        <strain evidence="5 6">HYN0085</strain>
    </source>
</reference>
<dbReference type="Proteomes" id="UP000251993">
    <property type="component" value="Chromosome"/>
</dbReference>
<keyword evidence="4" id="KW-0812">Transmembrane</keyword>
<dbReference type="EMBL" id="CP030850">
    <property type="protein sequence ID" value="AXE17811.1"/>
    <property type="molecule type" value="Genomic_DNA"/>
</dbReference>
<dbReference type="KEGG" id="run:DR864_08715"/>
<dbReference type="InterPro" id="IPR029044">
    <property type="entry name" value="Nucleotide-diphossugar_trans"/>
</dbReference>
<comment type="similarity">
    <text evidence="1">Belongs to the glycosyltransferase 2 family.</text>
</comment>
<dbReference type="SUPFAM" id="SSF53448">
    <property type="entry name" value="Nucleotide-diphospho-sugar transferases"/>
    <property type="match status" value="1"/>
</dbReference>
<gene>
    <name evidence="5" type="ORF">DR864_08715</name>
</gene>
<feature type="transmembrane region" description="Helical" evidence="4">
    <location>
        <begin position="6"/>
        <end position="25"/>
    </location>
</feature>
<evidence type="ECO:0000313" key="6">
    <source>
        <dbReference type="Proteomes" id="UP000251993"/>
    </source>
</evidence>
<evidence type="ECO:0000256" key="3">
    <source>
        <dbReference type="ARBA" id="ARBA00022679"/>
    </source>
</evidence>
<feature type="transmembrane region" description="Helical" evidence="4">
    <location>
        <begin position="334"/>
        <end position="352"/>
    </location>
</feature>
<dbReference type="PANTHER" id="PTHR43630">
    <property type="entry name" value="POLY-BETA-1,6-N-ACETYL-D-GLUCOSAMINE SYNTHASE"/>
    <property type="match status" value="1"/>
</dbReference>
<evidence type="ECO:0000313" key="5">
    <source>
        <dbReference type="EMBL" id="AXE17811.1"/>
    </source>
</evidence>
<evidence type="ECO:0000256" key="2">
    <source>
        <dbReference type="ARBA" id="ARBA00022676"/>
    </source>
</evidence>
<proteinExistence type="inferred from homology"/>
<keyword evidence="4" id="KW-1133">Transmembrane helix</keyword>
<dbReference type="Pfam" id="PF13641">
    <property type="entry name" value="Glyco_tranf_2_3"/>
    <property type="match status" value="1"/>
</dbReference>
<protein>
    <submittedName>
        <fullName evidence="5">Glycosyltransferase family 2 protein</fullName>
    </submittedName>
</protein>
<dbReference type="OrthoDB" id="1523666at2"/>
<feature type="transmembrane region" description="Helical" evidence="4">
    <location>
        <begin position="308"/>
        <end position="328"/>
    </location>
</feature>
<accession>A0A344TGP0</accession>
<dbReference type="Gene3D" id="3.90.550.10">
    <property type="entry name" value="Spore Coat Polysaccharide Biosynthesis Protein SpsA, Chain A"/>
    <property type="match status" value="1"/>
</dbReference>